<evidence type="ECO:0000313" key="3">
    <source>
        <dbReference type="EMBL" id="OAD69393.1"/>
    </source>
</evidence>
<keyword evidence="1" id="KW-0472">Membrane</keyword>
<dbReference type="Proteomes" id="UP000077315">
    <property type="component" value="Unassembled WGS sequence"/>
</dbReference>
<keyword evidence="1" id="KW-1133">Transmembrane helix</keyword>
<sequence length="506" mass="57475">MFLRNNLLILCILLVEFVHRCRAPPVEQEEADPFAIPPALEILKTIVLGYMAHVLTVRPETGIGPYSTESRRLGCFAFPVMGIGFAAQSIYFAIYGDNILGISKFKQMLKKYDEETRNSYAKGGENINVNPGSSLFSETFKSNNQKEFNATHQTSNVESFLERTSSLRDWLVESMRANGVYTKEYDNAPYLAALLHTMDPKDAKKVKQCILNENILLGFDSSTYKPLKEHFVKVTKDLSVSGPGSLAEYQTTVRPSYVRYLSISMLNQLTASYNVDDTSYFEVCVTLGQIFFTVVECMEIDGDKWAKVVMIIYTAMSVFQVTSLFALHKQSMPFTVYYDQDLSWQKLIEDRGIYVIKDVKRILFPHKYAPKPLTPTGIVYSGWVYPTSCVLFILERREFELDRRRLLIDIYGNRVHGIFSILGMGVSPLVCIWADYKSQSITKWLVIGWMVAPVVFHCGIAIQNGTIGYNFLVRSTWFIFISLLSLGCLLTATVFGYIPDYANSFL</sequence>
<keyword evidence="1" id="KW-0812">Transmembrane</keyword>
<keyword evidence="4" id="KW-1185">Reference proteome</keyword>
<dbReference type="InParanoid" id="A0A162TSD3"/>
<feature type="transmembrane region" description="Helical" evidence="1">
    <location>
        <begin position="377"/>
        <end position="394"/>
    </location>
</feature>
<feature type="transmembrane region" description="Helical" evidence="1">
    <location>
        <begin position="76"/>
        <end position="96"/>
    </location>
</feature>
<proteinExistence type="predicted"/>
<dbReference type="EMBL" id="KV440992">
    <property type="protein sequence ID" value="OAD69393.1"/>
    <property type="molecule type" value="Genomic_DNA"/>
</dbReference>
<organism evidence="3 4">
    <name type="scientific">Phycomyces blakesleeanus (strain ATCC 8743b / DSM 1359 / FGSC 10004 / NBRC 33097 / NRRL 1555)</name>
    <dbReference type="NCBI Taxonomy" id="763407"/>
    <lineage>
        <taxon>Eukaryota</taxon>
        <taxon>Fungi</taxon>
        <taxon>Fungi incertae sedis</taxon>
        <taxon>Mucoromycota</taxon>
        <taxon>Mucoromycotina</taxon>
        <taxon>Mucoromycetes</taxon>
        <taxon>Mucorales</taxon>
        <taxon>Phycomycetaceae</taxon>
        <taxon>Phycomyces</taxon>
    </lineage>
</organism>
<feature type="transmembrane region" description="Helical" evidence="1">
    <location>
        <begin position="415"/>
        <end position="436"/>
    </location>
</feature>
<reference evidence="4" key="1">
    <citation type="submission" date="2015-06" db="EMBL/GenBank/DDBJ databases">
        <title>Expansion of signal transduction pathways in fungi by whole-genome duplication.</title>
        <authorList>
            <consortium name="DOE Joint Genome Institute"/>
            <person name="Corrochano L.M."/>
            <person name="Kuo A."/>
            <person name="Marcet-Houben M."/>
            <person name="Polaino S."/>
            <person name="Salamov A."/>
            <person name="Villalobos J.M."/>
            <person name="Alvarez M.I."/>
            <person name="Avalos J."/>
            <person name="Benito E.P."/>
            <person name="Benoit I."/>
            <person name="Burger G."/>
            <person name="Camino L.P."/>
            <person name="Canovas D."/>
            <person name="Cerda-Olmedo E."/>
            <person name="Cheng J.-F."/>
            <person name="Dominguez A."/>
            <person name="Elias M."/>
            <person name="Eslava A.P."/>
            <person name="Glaser F."/>
            <person name="Grimwood J."/>
            <person name="Gutierrez G."/>
            <person name="Heitman J."/>
            <person name="Henrissat B."/>
            <person name="Iturriaga E.A."/>
            <person name="Lang B.F."/>
            <person name="Lavin J.L."/>
            <person name="Lee S."/>
            <person name="Li W."/>
            <person name="Lindquist E."/>
            <person name="Lopez-Garcia S."/>
            <person name="Luque E.M."/>
            <person name="Marcos A.T."/>
            <person name="Martin J."/>
            <person name="McCluskey K."/>
            <person name="Medina H.R."/>
            <person name="Miralles-Duran A."/>
            <person name="Miyazaki A."/>
            <person name="Munoz-Torres E."/>
            <person name="Oguiza J.A."/>
            <person name="Ohm R."/>
            <person name="Olmedo M."/>
            <person name="Orejas M."/>
            <person name="Ortiz-Castellanos L."/>
            <person name="Pisabarro A.G."/>
            <person name="Rodriguez-Romero J."/>
            <person name="Ruiz-Herrera J."/>
            <person name="Ruiz-Vazquez R."/>
            <person name="Sanz C."/>
            <person name="Schackwitz W."/>
            <person name="Schmutz J."/>
            <person name="Shahriari M."/>
            <person name="Shelest E."/>
            <person name="Silva-Franco F."/>
            <person name="Soanes D."/>
            <person name="Syed K."/>
            <person name="Tagua V.G."/>
            <person name="Talbot N.J."/>
            <person name="Thon M."/>
            <person name="De vries R.P."/>
            <person name="Wiebenga A."/>
            <person name="Yadav J.S."/>
            <person name="Braun E.L."/>
            <person name="Baker S."/>
            <person name="Garre V."/>
            <person name="Horwitz B."/>
            <person name="Torres-Martinez S."/>
            <person name="Idnurm A."/>
            <person name="Herrera-Estrella A."/>
            <person name="Gabaldon T."/>
            <person name="Grigoriev I.V."/>
        </authorList>
    </citation>
    <scope>NUCLEOTIDE SEQUENCE [LARGE SCALE GENOMIC DNA]</scope>
    <source>
        <strain evidence="4">NRRL 1555(-)</strain>
    </source>
</reference>
<name>A0A162TSD3_PHYB8</name>
<feature type="signal peptide" evidence="2">
    <location>
        <begin position="1"/>
        <end position="23"/>
    </location>
</feature>
<feature type="chain" id="PRO_5007839929" evidence="2">
    <location>
        <begin position="24"/>
        <end position="506"/>
    </location>
</feature>
<dbReference type="GeneID" id="29000419"/>
<dbReference type="RefSeq" id="XP_018287433.1">
    <property type="nucleotide sequence ID" value="XM_018439513.1"/>
</dbReference>
<keyword evidence="2" id="KW-0732">Signal</keyword>
<dbReference type="AlphaFoldDB" id="A0A162TSD3"/>
<evidence type="ECO:0000313" key="4">
    <source>
        <dbReference type="Proteomes" id="UP000077315"/>
    </source>
</evidence>
<evidence type="ECO:0000256" key="1">
    <source>
        <dbReference type="SAM" id="Phobius"/>
    </source>
</evidence>
<protein>
    <submittedName>
        <fullName evidence="3">Uncharacterized protein</fullName>
    </submittedName>
</protein>
<dbReference type="VEuPathDB" id="FungiDB:PHYBLDRAFT_188465"/>
<accession>A0A162TSD3</accession>
<evidence type="ECO:0000256" key="2">
    <source>
        <dbReference type="SAM" id="SignalP"/>
    </source>
</evidence>
<dbReference type="OrthoDB" id="10319930at2759"/>
<feature type="transmembrane region" description="Helical" evidence="1">
    <location>
        <begin position="442"/>
        <end position="465"/>
    </location>
</feature>
<gene>
    <name evidence="3" type="ORF">PHYBLDRAFT_188465</name>
</gene>
<feature type="transmembrane region" description="Helical" evidence="1">
    <location>
        <begin position="477"/>
        <end position="498"/>
    </location>
</feature>
<feature type="transmembrane region" description="Helical" evidence="1">
    <location>
        <begin position="308"/>
        <end position="327"/>
    </location>
</feature>